<dbReference type="CDD" id="cd07041">
    <property type="entry name" value="STAS_RsbR_RsbS_like"/>
    <property type="match status" value="1"/>
</dbReference>
<dbReference type="EMBL" id="MINN01000074">
    <property type="protein sequence ID" value="OIU72611.1"/>
    <property type="molecule type" value="Genomic_DNA"/>
</dbReference>
<evidence type="ECO:0000313" key="4">
    <source>
        <dbReference type="Proteomes" id="UP000182062"/>
    </source>
</evidence>
<evidence type="ECO:0000313" key="3">
    <source>
        <dbReference type="EMBL" id="OIU72611.1"/>
    </source>
</evidence>
<dbReference type="PANTHER" id="PTHR33745">
    <property type="entry name" value="RSBT ANTAGONIST PROTEIN RSBS-RELATED"/>
    <property type="match status" value="1"/>
</dbReference>
<evidence type="ECO:0000256" key="1">
    <source>
        <dbReference type="SAM" id="Coils"/>
    </source>
</evidence>
<dbReference type="InterPro" id="IPR002645">
    <property type="entry name" value="STAS_dom"/>
</dbReference>
<name>A0A1J6WWP3_9BACI</name>
<dbReference type="Pfam" id="PF01740">
    <property type="entry name" value="STAS"/>
    <property type="match status" value="1"/>
</dbReference>
<organism evidence="3 4">
    <name type="scientific">Rossellomorea aquimaris</name>
    <dbReference type="NCBI Taxonomy" id="189382"/>
    <lineage>
        <taxon>Bacteria</taxon>
        <taxon>Bacillati</taxon>
        <taxon>Bacillota</taxon>
        <taxon>Bacilli</taxon>
        <taxon>Bacillales</taxon>
        <taxon>Bacillaceae</taxon>
        <taxon>Rossellomorea</taxon>
    </lineage>
</organism>
<dbReference type="OrthoDB" id="2717092at2"/>
<feature type="domain" description="STAS" evidence="2">
    <location>
        <begin position="201"/>
        <end position="313"/>
    </location>
</feature>
<dbReference type="AlphaFoldDB" id="A0A1J6WWP3"/>
<protein>
    <submittedName>
        <fullName evidence="3">Anti-anti-sigma factor</fullName>
    </submittedName>
</protein>
<proteinExistence type="predicted"/>
<evidence type="ECO:0000259" key="2">
    <source>
        <dbReference type="PROSITE" id="PS50801"/>
    </source>
</evidence>
<keyword evidence="4" id="KW-1185">Reference proteome</keyword>
<dbReference type="PANTHER" id="PTHR33745:SF8">
    <property type="entry name" value="BLUE-LIGHT PHOTORECEPTOR"/>
    <property type="match status" value="1"/>
</dbReference>
<gene>
    <name evidence="3" type="ORF">BHE18_04795</name>
</gene>
<sequence>MDTGQFSYEGQDAILFWISSAMKMFFDTIEEVSGEEAANLVLETTGYRQGLLVGEYFENLKHVGAEEAAKLIGHTYASAGWGQISSEQLDIENKTATIIMKDSWEHKINVAQEKNEGGKFLPAHFAGIFTGLFKANIWYNVIQYQLNGYEYSKVEYYPSPITINNNIHELARKKETEQIRQLEALVEDKTRDLKELVKALSSPIIPVLEGVVVVPLLGKYDGERAEELVTKTLHNLPSHKANYLILDLTALDEDIDDLSASLIEKIGAAAALIGTNTILVGISARLGAHIAHTGIDFSRFECFKTLQHGIHYALAQAGRKIV</sequence>
<dbReference type="SUPFAM" id="SSF52091">
    <property type="entry name" value="SpoIIaa-like"/>
    <property type="match status" value="1"/>
</dbReference>
<reference evidence="3 4" key="1">
    <citation type="submission" date="2016-09" db="EMBL/GenBank/DDBJ databases">
        <title>Bacillus aquimaris SAMM genome sequence reveals colonization and biosurfactant production capacities.</title>
        <authorList>
            <person name="Waghmode S.R."/>
            <person name="Suryavanshi M.V."/>
        </authorList>
    </citation>
    <scope>NUCLEOTIDE SEQUENCE [LARGE SCALE GENOMIC DNA]</scope>
    <source>
        <strain evidence="3 4">SAMM</strain>
    </source>
</reference>
<comment type="caution">
    <text evidence="3">The sequence shown here is derived from an EMBL/GenBank/DDBJ whole genome shotgun (WGS) entry which is preliminary data.</text>
</comment>
<accession>A0A1J6WWP3</accession>
<dbReference type="PROSITE" id="PS50801">
    <property type="entry name" value="STAS"/>
    <property type="match status" value="1"/>
</dbReference>
<dbReference type="Gene3D" id="3.30.750.24">
    <property type="entry name" value="STAS domain"/>
    <property type="match status" value="1"/>
</dbReference>
<feature type="coiled-coil region" evidence="1">
    <location>
        <begin position="165"/>
        <end position="199"/>
    </location>
</feature>
<dbReference type="Proteomes" id="UP000182062">
    <property type="component" value="Unassembled WGS sequence"/>
</dbReference>
<keyword evidence="1" id="KW-0175">Coiled coil</keyword>
<dbReference type="InterPro" id="IPR036513">
    <property type="entry name" value="STAS_dom_sf"/>
</dbReference>
<dbReference type="InterPro" id="IPR051932">
    <property type="entry name" value="Bact_StressResp_Reg"/>
</dbReference>